<evidence type="ECO:0000256" key="5">
    <source>
        <dbReference type="ARBA" id="ARBA00022833"/>
    </source>
</evidence>
<evidence type="ECO:0000256" key="2">
    <source>
        <dbReference type="ARBA" id="ARBA00005988"/>
    </source>
</evidence>
<evidence type="ECO:0000256" key="7">
    <source>
        <dbReference type="PROSITE-ProRule" id="PRU01379"/>
    </source>
</evidence>
<dbReference type="GO" id="GO:0004180">
    <property type="term" value="F:carboxypeptidase activity"/>
    <property type="evidence" value="ECO:0007669"/>
    <property type="project" value="UniProtKB-KW"/>
</dbReference>
<dbReference type="Gene3D" id="3.40.630.10">
    <property type="entry name" value="Zn peptidases"/>
    <property type="match status" value="1"/>
</dbReference>
<dbReference type="SUPFAM" id="SSF53187">
    <property type="entry name" value="Zn-dependent exopeptidases"/>
    <property type="match status" value="1"/>
</dbReference>
<organism evidence="9 10">
    <name type="scientific">Pontibacillus salicampi</name>
    <dbReference type="NCBI Taxonomy" id="1449801"/>
    <lineage>
        <taxon>Bacteria</taxon>
        <taxon>Bacillati</taxon>
        <taxon>Bacillota</taxon>
        <taxon>Bacilli</taxon>
        <taxon>Bacillales</taxon>
        <taxon>Bacillaceae</taxon>
        <taxon>Pontibacillus</taxon>
    </lineage>
</organism>
<evidence type="ECO:0000256" key="1">
    <source>
        <dbReference type="ARBA" id="ARBA00001947"/>
    </source>
</evidence>
<dbReference type="PROSITE" id="PS52035">
    <property type="entry name" value="PEPTIDASE_M14"/>
    <property type="match status" value="1"/>
</dbReference>
<gene>
    <name evidence="9" type="ORF">ACFFGV_03320</name>
</gene>
<comment type="caution">
    <text evidence="9">The sequence shown here is derived from an EMBL/GenBank/DDBJ whole genome shotgun (WGS) entry which is preliminary data.</text>
</comment>
<dbReference type="EC" id="3.4.17.-" evidence="9"/>
<evidence type="ECO:0000256" key="3">
    <source>
        <dbReference type="ARBA" id="ARBA00022670"/>
    </source>
</evidence>
<evidence type="ECO:0000256" key="6">
    <source>
        <dbReference type="ARBA" id="ARBA00023049"/>
    </source>
</evidence>
<protein>
    <submittedName>
        <fullName evidence="9">M14 family metallocarboxypeptidase</fullName>
        <ecNumber evidence="9">3.4.17.-</ecNumber>
    </submittedName>
</protein>
<dbReference type="PANTHER" id="PTHR11705:SF143">
    <property type="entry name" value="SLL0236 PROTEIN"/>
    <property type="match status" value="1"/>
</dbReference>
<dbReference type="PRINTS" id="PR00765">
    <property type="entry name" value="CRBOXYPTASEA"/>
</dbReference>
<sequence length="287" mass="32593">MSSLTLYDSSRLYEQIDRLGILYPTMRTQIIGASVLGKPLVELQLGSGKKGIHWNGAFHANEWITTPLLMNVLEVYGTEICMILNENDAFLSIVPMVNPDGVDLVHYGSSAAAEYRSLVESINKKEQHKTYTSWKANIRGIDLNNQFPAGWELEKQRKPKQPSFRDFPGYSPLSEPESIAMYELTNCYCWHRMLCFHSQGEVIYWGYNHQEPDRSHAVAGELGACSAYIPVHGVDSHAGYKDWFIHHFQQEGYTIEVGKGINPLPTSSFSTYFYQVKEICLKSVQLN</sequence>
<keyword evidence="5" id="KW-0862">Zinc</keyword>
<keyword evidence="9" id="KW-0121">Carboxypeptidase</keyword>
<dbReference type="InterPro" id="IPR034274">
    <property type="entry name" value="ENP1_M14_CPD"/>
</dbReference>
<name>A0ABV6LJX0_9BACI</name>
<comment type="cofactor">
    <cofactor evidence="1">
        <name>Zn(2+)</name>
        <dbReference type="ChEBI" id="CHEBI:29105"/>
    </cofactor>
</comment>
<dbReference type="RefSeq" id="WP_377345138.1">
    <property type="nucleotide sequence ID" value="NZ_JBHLTP010000003.1"/>
</dbReference>
<dbReference type="Pfam" id="PF00246">
    <property type="entry name" value="Peptidase_M14"/>
    <property type="match status" value="1"/>
</dbReference>
<dbReference type="Proteomes" id="UP001589836">
    <property type="component" value="Unassembled WGS sequence"/>
</dbReference>
<feature type="domain" description="Peptidase M14" evidence="8">
    <location>
        <begin position="5"/>
        <end position="287"/>
    </location>
</feature>
<keyword evidence="10" id="KW-1185">Reference proteome</keyword>
<dbReference type="EMBL" id="JBHLTP010000003">
    <property type="protein sequence ID" value="MFC0522617.1"/>
    <property type="molecule type" value="Genomic_DNA"/>
</dbReference>
<keyword evidence="3" id="KW-0645">Protease</keyword>
<dbReference type="InterPro" id="IPR000834">
    <property type="entry name" value="Peptidase_M14"/>
</dbReference>
<evidence type="ECO:0000313" key="9">
    <source>
        <dbReference type="EMBL" id="MFC0522617.1"/>
    </source>
</evidence>
<accession>A0ABV6LJX0</accession>
<proteinExistence type="inferred from homology"/>
<evidence type="ECO:0000313" key="10">
    <source>
        <dbReference type="Proteomes" id="UP001589836"/>
    </source>
</evidence>
<evidence type="ECO:0000259" key="8">
    <source>
        <dbReference type="PROSITE" id="PS52035"/>
    </source>
</evidence>
<dbReference type="PANTHER" id="PTHR11705">
    <property type="entry name" value="PROTEASE FAMILY M14 CARBOXYPEPTIDASE A,B"/>
    <property type="match status" value="1"/>
</dbReference>
<evidence type="ECO:0000256" key="4">
    <source>
        <dbReference type="ARBA" id="ARBA00022801"/>
    </source>
</evidence>
<feature type="active site" description="Proton donor/acceptor" evidence="7">
    <location>
        <position position="256"/>
    </location>
</feature>
<reference evidence="9 10" key="1">
    <citation type="submission" date="2024-09" db="EMBL/GenBank/DDBJ databases">
        <authorList>
            <person name="Sun Q."/>
            <person name="Mori K."/>
        </authorList>
    </citation>
    <scope>NUCLEOTIDE SEQUENCE [LARGE SCALE GENOMIC DNA]</scope>
    <source>
        <strain evidence="9 10">NCAIM B.02529</strain>
    </source>
</reference>
<comment type="similarity">
    <text evidence="2 7">Belongs to the peptidase M14 family.</text>
</comment>
<dbReference type="CDD" id="cd06229">
    <property type="entry name" value="M14_Endopeptidase_I"/>
    <property type="match status" value="1"/>
</dbReference>
<keyword evidence="4 9" id="KW-0378">Hydrolase</keyword>
<dbReference type="SMART" id="SM00631">
    <property type="entry name" value="Zn_pept"/>
    <property type="match status" value="1"/>
</dbReference>
<keyword evidence="6" id="KW-0482">Metalloprotease</keyword>